<name>A0A834CSY9_ORYME</name>
<dbReference type="AlphaFoldDB" id="A0A834CSY9"/>
<evidence type="ECO:0000313" key="1">
    <source>
        <dbReference type="EMBL" id="KAF6732008.1"/>
    </source>
</evidence>
<protein>
    <submittedName>
        <fullName evidence="1">Uncharacterized protein</fullName>
    </submittedName>
</protein>
<sequence>MLNEEEEEEEQCGGALLHSRIPAHRSSSFSTGSVLVLPPTEAGFWRVPEARFWFWFFTAAVLKWRQQRSIKLGLEMQSSCWCH</sequence>
<gene>
    <name evidence="1" type="ORF">FQA47_008062</name>
</gene>
<proteinExistence type="predicted"/>
<dbReference type="Proteomes" id="UP000646548">
    <property type="component" value="Unassembled WGS sequence"/>
</dbReference>
<comment type="caution">
    <text evidence="1">The sequence shown here is derived from an EMBL/GenBank/DDBJ whole genome shotgun (WGS) entry which is preliminary data.</text>
</comment>
<accession>A0A834CSY9</accession>
<organism evidence="1 2">
    <name type="scientific">Oryzias melastigma</name>
    <name type="common">Marine medaka</name>
    <dbReference type="NCBI Taxonomy" id="30732"/>
    <lineage>
        <taxon>Eukaryota</taxon>
        <taxon>Metazoa</taxon>
        <taxon>Chordata</taxon>
        <taxon>Craniata</taxon>
        <taxon>Vertebrata</taxon>
        <taxon>Euteleostomi</taxon>
        <taxon>Actinopterygii</taxon>
        <taxon>Neopterygii</taxon>
        <taxon>Teleostei</taxon>
        <taxon>Neoteleostei</taxon>
        <taxon>Acanthomorphata</taxon>
        <taxon>Ovalentaria</taxon>
        <taxon>Atherinomorphae</taxon>
        <taxon>Beloniformes</taxon>
        <taxon>Adrianichthyidae</taxon>
        <taxon>Oryziinae</taxon>
        <taxon>Oryzias</taxon>
    </lineage>
</organism>
<evidence type="ECO:0000313" key="2">
    <source>
        <dbReference type="Proteomes" id="UP000646548"/>
    </source>
</evidence>
<reference evidence="1" key="1">
    <citation type="journal article" name="BMC Genomics">
        <title>Long-read sequencing and de novo genome assembly of marine medaka (Oryzias melastigma).</title>
        <authorList>
            <person name="Liang P."/>
            <person name="Saqib H.S.A."/>
            <person name="Ni X."/>
            <person name="Shen Y."/>
        </authorList>
    </citation>
    <scope>NUCLEOTIDE SEQUENCE</scope>
    <source>
        <strain evidence="1">Bigg-433</strain>
    </source>
</reference>
<dbReference type="EMBL" id="WKFB01000201">
    <property type="protein sequence ID" value="KAF6732008.1"/>
    <property type="molecule type" value="Genomic_DNA"/>
</dbReference>